<proteinExistence type="inferred from homology"/>
<dbReference type="Pfam" id="PF20257">
    <property type="entry name" value="SAM_HAT_C"/>
    <property type="match status" value="1"/>
</dbReference>
<dbReference type="InterPro" id="IPR023228">
    <property type="entry name" value="SAM_OH_AdoTrfase_N_sf"/>
</dbReference>
<reference evidence="5 6" key="2">
    <citation type="journal article" date="2015" name="Biomed. Res. Int.">
        <title>Effects of Arsenite Resistance on the Growth and Functional Gene Expression of Leptospirillum ferriphilum and Acidithiobacillus thiooxidans in Pure Culture and Coculture.</title>
        <authorList>
            <person name="Jiang H."/>
            <person name="Liang Y."/>
            <person name="Yin H."/>
            <person name="Xiao Y."/>
            <person name="Guo X."/>
            <person name="Xu Y."/>
            <person name="Hu Q."/>
            <person name="Liu H."/>
            <person name="Liu X."/>
        </authorList>
    </citation>
    <scope>NUCLEOTIDE SEQUENCE [LARGE SCALE GENOMIC DNA]</scope>
    <source>
        <strain evidence="5 6">YSK</strain>
    </source>
</reference>
<dbReference type="HOGENOM" id="CLU_059734_1_2_0"/>
<evidence type="ECO:0000313" key="6">
    <source>
        <dbReference type="Proteomes" id="UP000027059"/>
    </source>
</evidence>
<evidence type="ECO:0000259" key="3">
    <source>
        <dbReference type="Pfam" id="PF01887"/>
    </source>
</evidence>
<dbReference type="EMBL" id="CP007243">
    <property type="protein sequence ID" value="AIA31643.1"/>
    <property type="molecule type" value="Genomic_DNA"/>
</dbReference>
<dbReference type="Gene3D" id="2.40.30.90">
    <property type="entry name" value="Bacterial fluorinating enzyme like"/>
    <property type="match status" value="1"/>
</dbReference>
<evidence type="ECO:0000313" key="5">
    <source>
        <dbReference type="EMBL" id="AIA31643.1"/>
    </source>
</evidence>
<dbReference type="Gene3D" id="3.40.50.10790">
    <property type="entry name" value="S-adenosyl-l-methionine hydroxide adenosyltransferase, N-terminal"/>
    <property type="match status" value="1"/>
</dbReference>
<organism evidence="5 6">
    <name type="scientific">Leptospirillum ferriphilum YSK</name>
    <dbReference type="NCBI Taxonomy" id="1441628"/>
    <lineage>
        <taxon>Bacteria</taxon>
        <taxon>Pseudomonadati</taxon>
        <taxon>Nitrospirota</taxon>
        <taxon>Nitrospiria</taxon>
        <taxon>Nitrospirales</taxon>
        <taxon>Nitrospiraceae</taxon>
        <taxon>Leptospirillum</taxon>
    </lineage>
</organism>
<accession>A0A059XXM0</accession>
<dbReference type="AlphaFoldDB" id="A0A059XXM0"/>
<dbReference type="InterPro" id="IPR002747">
    <property type="entry name" value="SAM_OH_AdoTrfase"/>
</dbReference>
<evidence type="ECO:0000256" key="1">
    <source>
        <dbReference type="ARBA" id="ARBA00022691"/>
    </source>
</evidence>
<dbReference type="InterPro" id="IPR023227">
    <property type="entry name" value="SAM_OH_AdoTrfase_C_sf"/>
</dbReference>
<evidence type="ECO:0000259" key="4">
    <source>
        <dbReference type="Pfam" id="PF20257"/>
    </source>
</evidence>
<protein>
    <recommendedName>
        <fullName evidence="7">SAM-dependent chlorinase/fluorinase</fullName>
    </recommendedName>
</protein>
<dbReference type="SUPFAM" id="SSF101852">
    <property type="entry name" value="Bacterial fluorinating enzyme, C-terminal domain"/>
    <property type="match status" value="1"/>
</dbReference>
<sequence>MKESPLITLATDFGYNDPYVGVLKGVLYSHLKNPGIVDITHNLPVFRPDLALPFLLDSLPWFPADSYHLVIVDPGVGSERQGILMRGFFGWIVLPDNGLPQQLLKWLGPLEAYLLNKSSFPEGNSSPTFQARDFFAPALIRLIQGTPILDFSSPIRAEQLKTIPEQSSGDCLVWNTDHFGNILLGYHVQKHPAEVNILLGREKIPFVGRYQDIRPGELGVLVNSSRWLEIFSREDSAANRLNVKIGDRIPVGIVGGEGRYL</sequence>
<dbReference type="Pfam" id="PF01887">
    <property type="entry name" value="SAM_HAT_N"/>
    <property type="match status" value="1"/>
</dbReference>
<dbReference type="KEGG" id="lfp:Y981_04995"/>
<dbReference type="InterPro" id="IPR046470">
    <property type="entry name" value="SAM_HAT_C"/>
</dbReference>
<keyword evidence="1" id="KW-0949">S-adenosyl-L-methionine</keyword>
<name>A0A059XXM0_9BACT</name>
<dbReference type="SUPFAM" id="SSF102522">
    <property type="entry name" value="Bacterial fluorinating enzyme, N-terminal domain"/>
    <property type="match status" value="1"/>
</dbReference>
<dbReference type="OrthoDB" id="9792195at2"/>
<comment type="similarity">
    <text evidence="2">Belongs to the SAM hydrolase / SAM-dependent halogenase family.</text>
</comment>
<dbReference type="RefSeq" id="WP_038505055.1">
    <property type="nucleotide sequence ID" value="NZ_CP007243.1"/>
</dbReference>
<dbReference type="PANTHER" id="PTHR35092">
    <property type="entry name" value="CHLORINASE MJ1651"/>
    <property type="match status" value="1"/>
</dbReference>
<feature type="domain" description="S-adenosyl-l-methionine hydroxide adenosyltransferase N-terminal" evidence="3">
    <location>
        <begin position="7"/>
        <end position="148"/>
    </location>
</feature>
<dbReference type="InterPro" id="IPR046469">
    <property type="entry name" value="SAM_HAT_N"/>
</dbReference>
<evidence type="ECO:0000256" key="2">
    <source>
        <dbReference type="ARBA" id="ARBA00024035"/>
    </source>
</evidence>
<evidence type="ECO:0008006" key="7">
    <source>
        <dbReference type="Google" id="ProtNLM"/>
    </source>
</evidence>
<feature type="domain" description="S-adenosyl-l-methionine hydroxide adenosyltransferase C-terminal" evidence="4">
    <location>
        <begin position="173"/>
        <end position="249"/>
    </location>
</feature>
<keyword evidence="6" id="KW-1185">Reference proteome</keyword>
<dbReference type="Proteomes" id="UP000027059">
    <property type="component" value="Chromosome"/>
</dbReference>
<dbReference type="PANTHER" id="PTHR35092:SF1">
    <property type="entry name" value="CHLORINASE MJ1651"/>
    <property type="match status" value="1"/>
</dbReference>
<reference evidence="6" key="1">
    <citation type="submission" date="2014-02" db="EMBL/GenBank/DDBJ databases">
        <title>Complete genome sequence and comparative genomic analysis of the nitrogen-fixing bacterium Leptospirillum ferriphilum YSK.</title>
        <authorList>
            <person name="Guo X."/>
            <person name="Yin H."/>
            <person name="Liang Y."/>
            <person name="Hu Q."/>
            <person name="Ma L."/>
            <person name="Xiao Y."/>
            <person name="Zhang X."/>
            <person name="Qiu G."/>
            <person name="Liu X."/>
        </authorList>
    </citation>
    <scope>NUCLEOTIDE SEQUENCE [LARGE SCALE GENOMIC DNA]</scope>
    <source>
        <strain evidence="6">YSK</strain>
    </source>
</reference>
<dbReference type="PIRSF" id="PIRSF006779">
    <property type="entry name" value="UCP006779"/>
    <property type="match status" value="1"/>
</dbReference>
<gene>
    <name evidence="5" type="ORF">Y981_04995</name>
</gene>